<dbReference type="GO" id="GO:0016787">
    <property type="term" value="F:hydrolase activity"/>
    <property type="evidence" value="ECO:0007669"/>
    <property type="project" value="UniProtKB-KW"/>
</dbReference>
<evidence type="ECO:0000313" key="2">
    <source>
        <dbReference type="Proteomes" id="UP001595776"/>
    </source>
</evidence>
<sequence length="131" mass="13859">MLETDKPKWPENAMVGYIDIQATGSMKAITASQIQAYNVIIVAFTDPDGTLDAALWATVEPILKNAAPGTLKLLSYGGAGASAAPSPLTAVNLVNTAKTLRLHGIDLDIEDNKITTANYNLFATTLKKLGQ</sequence>
<dbReference type="Gene3D" id="3.20.20.80">
    <property type="entry name" value="Glycosidases"/>
    <property type="match status" value="1"/>
</dbReference>
<dbReference type="Proteomes" id="UP001595776">
    <property type="component" value="Unassembled WGS sequence"/>
</dbReference>
<evidence type="ECO:0000313" key="1">
    <source>
        <dbReference type="EMBL" id="MFC4348311.1"/>
    </source>
</evidence>
<proteinExistence type="predicted"/>
<comment type="caution">
    <text evidence="1">The sequence shown here is derived from an EMBL/GenBank/DDBJ whole genome shotgun (WGS) entry which is preliminary data.</text>
</comment>
<dbReference type="EMBL" id="JBHSCR010000007">
    <property type="protein sequence ID" value="MFC4348311.1"/>
    <property type="molecule type" value="Genomic_DNA"/>
</dbReference>
<gene>
    <name evidence="1" type="ORF">ACFO5Q_10680</name>
</gene>
<dbReference type="InterPro" id="IPR017853">
    <property type="entry name" value="GH"/>
</dbReference>
<keyword evidence="1" id="KW-0378">Hydrolase</keyword>
<name>A0ABV8UBX7_9PROT</name>
<keyword evidence="2" id="KW-1185">Reference proteome</keyword>
<dbReference type="RefSeq" id="WP_197420975.1">
    <property type="nucleotide sequence ID" value="NZ_JBHSCR010000007.1"/>
</dbReference>
<protein>
    <submittedName>
        <fullName evidence="1">Glycosyl hydrolase family 18 protein</fullName>
    </submittedName>
</protein>
<accession>A0ABV8UBX7</accession>
<organism evidence="1 2">
    <name type="scientific">Kordiimonas lipolytica</name>
    <dbReference type="NCBI Taxonomy" id="1662421"/>
    <lineage>
        <taxon>Bacteria</taxon>
        <taxon>Pseudomonadati</taxon>
        <taxon>Pseudomonadota</taxon>
        <taxon>Alphaproteobacteria</taxon>
        <taxon>Kordiimonadales</taxon>
        <taxon>Kordiimonadaceae</taxon>
        <taxon>Kordiimonas</taxon>
    </lineage>
</organism>
<reference evidence="2" key="1">
    <citation type="journal article" date="2019" name="Int. J. Syst. Evol. Microbiol.">
        <title>The Global Catalogue of Microorganisms (GCM) 10K type strain sequencing project: providing services to taxonomists for standard genome sequencing and annotation.</title>
        <authorList>
            <consortium name="The Broad Institute Genomics Platform"/>
            <consortium name="The Broad Institute Genome Sequencing Center for Infectious Disease"/>
            <person name="Wu L."/>
            <person name="Ma J."/>
        </authorList>
    </citation>
    <scope>NUCLEOTIDE SEQUENCE [LARGE SCALE GENOMIC DNA]</scope>
    <source>
        <strain evidence="2">CGMCC 1.15304</strain>
    </source>
</reference>
<dbReference type="SUPFAM" id="SSF51445">
    <property type="entry name" value="(Trans)glycosidases"/>
    <property type="match status" value="1"/>
</dbReference>